<keyword evidence="3" id="KW-0479">Metal-binding</keyword>
<feature type="region of interest" description="Disordered" evidence="4">
    <location>
        <begin position="43"/>
        <end position="62"/>
    </location>
</feature>
<protein>
    <recommendedName>
        <fullName evidence="7">ADP-ribosylglycohydrolase</fullName>
    </recommendedName>
</protein>
<evidence type="ECO:0000313" key="5">
    <source>
        <dbReference type="EMBL" id="TMJ11824.1"/>
    </source>
</evidence>
<dbReference type="EMBL" id="VBAI01000045">
    <property type="protein sequence ID" value="TMJ11824.1"/>
    <property type="molecule type" value="Genomic_DNA"/>
</dbReference>
<dbReference type="InterPro" id="IPR050792">
    <property type="entry name" value="ADP-ribosylglycohydrolase"/>
</dbReference>
<dbReference type="AlphaFoldDB" id="A0A537LUY6"/>
<keyword evidence="3" id="KW-0460">Magnesium</keyword>
<dbReference type="SUPFAM" id="SSF101478">
    <property type="entry name" value="ADP-ribosylglycohydrolase"/>
    <property type="match status" value="1"/>
</dbReference>
<evidence type="ECO:0000256" key="1">
    <source>
        <dbReference type="ARBA" id="ARBA00010702"/>
    </source>
</evidence>
<feature type="binding site" evidence="3">
    <location>
        <position position="294"/>
    </location>
    <ligand>
        <name>Mg(2+)</name>
        <dbReference type="ChEBI" id="CHEBI:18420"/>
        <label>1</label>
    </ligand>
</feature>
<accession>A0A537LUY6</accession>
<dbReference type="PANTHER" id="PTHR16222">
    <property type="entry name" value="ADP-RIBOSYLGLYCOHYDROLASE"/>
    <property type="match status" value="1"/>
</dbReference>
<feature type="binding site" evidence="3">
    <location>
        <position position="64"/>
    </location>
    <ligand>
        <name>Mg(2+)</name>
        <dbReference type="ChEBI" id="CHEBI:18420"/>
        <label>1</label>
    </ligand>
</feature>
<comment type="cofactor">
    <cofactor evidence="3">
        <name>Mg(2+)</name>
        <dbReference type="ChEBI" id="CHEBI:18420"/>
    </cofactor>
    <text evidence="3">Binds 2 magnesium ions per subunit.</text>
</comment>
<feature type="binding site" evidence="3">
    <location>
        <position position="65"/>
    </location>
    <ligand>
        <name>Mg(2+)</name>
        <dbReference type="ChEBI" id="CHEBI:18420"/>
        <label>1</label>
    </ligand>
</feature>
<dbReference type="PANTHER" id="PTHR16222:SF24">
    <property type="entry name" value="ADP-RIBOSYLHYDROLASE ARH3"/>
    <property type="match status" value="1"/>
</dbReference>
<feature type="binding site" evidence="3">
    <location>
        <position position="292"/>
    </location>
    <ligand>
        <name>Mg(2+)</name>
        <dbReference type="ChEBI" id="CHEBI:18420"/>
        <label>1</label>
    </ligand>
</feature>
<evidence type="ECO:0000313" key="6">
    <source>
        <dbReference type="Proteomes" id="UP000315217"/>
    </source>
</evidence>
<dbReference type="Pfam" id="PF03747">
    <property type="entry name" value="ADP_ribosyl_GH"/>
    <property type="match status" value="1"/>
</dbReference>
<name>A0A537LUY6_9BACT</name>
<organism evidence="5 6">
    <name type="scientific">Candidatus Segetimicrobium genomatis</name>
    <dbReference type="NCBI Taxonomy" id="2569760"/>
    <lineage>
        <taxon>Bacteria</taxon>
        <taxon>Bacillati</taxon>
        <taxon>Candidatus Sysuimicrobiota</taxon>
        <taxon>Candidatus Sysuimicrobiia</taxon>
        <taxon>Candidatus Sysuimicrobiales</taxon>
        <taxon>Candidatus Segetimicrobiaceae</taxon>
        <taxon>Candidatus Segetimicrobium</taxon>
    </lineage>
</organism>
<evidence type="ECO:0000256" key="3">
    <source>
        <dbReference type="PIRSR" id="PIRSR605502-1"/>
    </source>
</evidence>
<comment type="similarity">
    <text evidence="1">Belongs to the ADP-ribosylglycohydrolase family.</text>
</comment>
<dbReference type="GO" id="GO:0016787">
    <property type="term" value="F:hydrolase activity"/>
    <property type="evidence" value="ECO:0007669"/>
    <property type="project" value="UniProtKB-KW"/>
</dbReference>
<dbReference type="Gene3D" id="1.10.4080.10">
    <property type="entry name" value="ADP-ribosylation/Crystallin J1"/>
    <property type="match status" value="1"/>
</dbReference>
<keyword evidence="2" id="KW-0378">Hydrolase</keyword>
<feature type="binding site" evidence="3">
    <location>
        <position position="295"/>
    </location>
    <ligand>
        <name>Mg(2+)</name>
        <dbReference type="ChEBI" id="CHEBI:18420"/>
        <label>1</label>
    </ligand>
</feature>
<dbReference type="InterPro" id="IPR005502">
    <property type="entry name" value="Ribosyl_crysJ1"/>
</dbReference>
<dbReference type="GO" id="GO:0046872">
    <property type="term" value="F:metal ion binding"/>
    <property type="evidence" value="ECO:0007669"/>
    <property type="project" value="UniProtKB-KW"/>
</dbReference>
<gene>
    <name evidence="5" type="ORF">E6G98_04300</name>
</gene>
<proteinExistence type="inferred from homology"/>
<evidence type="ECO:0008006" key="7">
    <source>
        <dbReference type="Google" id="ProtNLM"/>
    </source>
</evidence>
<dbReference type="Proteomes" id="UP000315217">
    <property type="component" value="Unassembled WGS sequence"/>
</dbReference>
<evidence type="ECO:0000256" key="2">
    <source>
        <dbReference type="ARBA" id="ARBA00022801"/>
    </source>
</evidence>
<dbReference type="InterPro" id="IPR036705">
    <property type="entry name" value="Ribosyl_crysJ1_sf"/>
</dbReference>
<feature type="binding site" evidence="3">
    <location>
        <position position="63"/>
    </location>
    <ligand>
        <name>Mg(2+)</name>
        <dbReference type="ChEBI" id="CHEBI:18420"/>
        <label>1</label>
    </ligand>
</feature>
<sequence>MIDLYDRILGSLAAGAIGDAMGAATEQRSFSEILKLFGRPVREFRKPPPDSPFSGGREAGQVTDDSGQMLRMAQAIIESNGSLTVDGVVKQLLQWAEDPEVFRRFAGPTTRAAIEELRKGTDPRVVGRQGRLTSLGTSNGAAMRIAPAGLAHPGDLEGAVRDAVTMCLPTHATQLAFSGACAVAAGIARALAPDADVYAVVQAAFWGARRGEEIGRREGRVVAGPSVFRRMEIAVALATYGRELMETTQEIHAHVGSGLHIAEAVPAAVGIFVAAGGDPMEAIAGGVNIGDDTDTVAIIAGSMAGALRGFAAVPKDLYEHLERANALHLTDVARGLAAVAQRGQTARVGTEERR</sequence>
<comment type="caution">
    <text evidence="5">The sequence shown here is derived from an EMBL/GenBank/DDBJ whole genome shotgun (WGS) entry which is preliminary data.</text>
</comment>
<evidence type="ECO:0000256" key="4">
    <source>
        <dbReference type="SAM" id="MobiDB-lite"/>
    </source>
</evidence>
<reference evidence="5 6" key="1">
    <citation type="journal article" date="2019" name="Nat. Microbiol.">
        <title>Mediterranean grassland soil C-N compound turnover is dependent on rainfall and depth, and is mediated by genomically divergent microorganisms.</title>
        <authorList>
            <person name="Diamond S."/>
            <person name="Andeer P.F."/>
            <person name="Li Z."/>
            <person name="Crits-Christoph A."/>
            <person name="Burstein D."/>
            <person name="Anantharaman K."/>
            <person name="Lane K.R."/>
            <person name="Thomas B.C."/>
            <person name="Pan C."/>
            <person name="Northen T.R."/>
            <person name="Banfield J.F."/>
        </authorList>
    </citation>
    <scope>NUCLEOTIDE SEQUENCE [LARGE SCALE GENOMIC DNA]</scope>
    <source>
        <strain evidence="5">NP_1</strain>
    </source>
</reference>